<name>A7N3T2_VIBC1</name>
<dbReference type="Proteomes" id="UP000008152">
    <property type="component" value="Chromosome II"/>
</dbReference>
<dbReference type="AlphaFoldDB" id="A7N3T2"/>
<organism evidence="1 2">
    <name type="scientific">Vibrio campbellii (strain ATCC BAA-1116)</name>
    <dbReference type="NCBI Taxonomy" id="2902295"/>
    <lineage>
        <taxon>Bacteria</taxon>
        <taxon>Pseudomonadati</taxon>
        <taxon>Pseudomonadota</taxon>
        <taxon>Gammaproteobacteria</taxon>
        <taxon>Vibrionales</taxon>
        <taxon>Vibrionaceae</taxon>
        <taxon>Vibrio</taxon>
    </lineage>
</organism>
<proteinExistence type="predicted"/>
<sequence>MLREVDTPLFAAIDRQAGNKDFSTMIDSLDDAKDAINWWVDRLGVTLSQDLSQQIP</sequence>
<dbReference type="KEGG" id="vha:VIBHAR_05427"/>
<dbReference type="EMBL" id="CP000790">
    <property type="protein sequence ID" value="ABU73332.1"/>
    <property type="molecule type" value="Genomic_DNA"/>
</dbReference>
<accession>A7N3T2</accession>
<evidence type="ECO:0000313" key="2">
    <source>
        <dbReference type="Proteomes" id="UP000008152"/>
    </source>
</evidence>
<gene>
    <name evidence="1" type="ordered locus">VIBHAR_05427</name>
</gene>
<reference evidence="1 2" key="1">
    <citation type="submission" date="2007-08" db="EMBL/GenBank/DDBJ databases">
        <authorList>
            <consortium name="The Vibrio harveyi Genome Sequencing Project"/>
            <person name="Bassler B."/>
            <person name="Clifton S.W."/>
            <person name="Fulton L."/>
            <person name="Delehaunty K."/>
            <person name="Fronick C."/>
            <person name="Harrison M."/>
            <person name="Markivic C."/>
            <person name="Fulton R."/>
            <person name="Tin-Wollam A.-M."/>
            <person name="Shah N."/>
            <person name="Pepin K."/>
            <person name="Nash W."/>
            <person name="Thiruvilangam P."/>
            <person name="Bhonagiri V."/>
            <person name="Waters C."/>
            <person name="Tu K.C."/>
            <person name="Irgon J."/>
            <person name="Wilson R.K."/>
        </authorList>
    </citation>
    <scope>NUCLEOTIDE SEQUENCE [LARGE SCALE GENOMIC DNA]</scope>
    <source>
        <strain evidence="2">ATCC BAA-1116 / BB120</strain>
    </source>
</reference>
<dbReference type="PATRIC" id="fig|338187.25.peg.4814"/>
<protein>
    <submittedName>
        <fullName evidence="1">Uncharacterized protein</fullName>
    </submittedName>
</protein>
<evidence type="ECO:0000313" key="1">
    <source>
        <dbReference type="EMBL" id="ABU73332.1"/>
    </source>
</evidence>